<organism evidence="2 3">
    <name type="scientific">Cupriavidus neocaledonicus</name>
    <dbReference type="NCBI Taxonomy" id="1040979"/>
    <lineage>
        <taxon>Bacteria</taxon>
        <taxon>Pseudomonadati</taxon>
        <taxon>Pseudomonadota</taxon>
        <taxon>Betaproteobacteria</taxon>
        <taxon>Burkholderiales</taxon>
        <taxon>Burkholderiaceae</taxon>
        <taxon>Cupriavidus</taxon>
    </lineage>
</organism>
<reference evidence="2 3" key="1">
    <citation type="submission" date="2018-01" db="EMBL/GenBank/DDBJ databases">
        <authorList>
            <person name="Clerissi C."/>
        </authorList>
    </citation>
    <scope>NUCLEOTIDE SEQUENCE [LARGE SCALE GENOMIC DNA]</scope>
    <source>
        <strain evidence="2">Cupriavidus taiwanensis STM 6160</strain>
        <plasmid evidence="3">ii</plasmid>
    </source>
</reference>
<keyword evidence="2" id="KW-0614">Plasmid</keyword>
<name>A0A375HVU6_9BURK</name>
<geneLocation type="plasmid" evidence="3">
    <name>ii</name>
</geneLocation>
<protein>
    <submittedName>
        <fullName evidence="2">Uncharacterized protein</fullName>
    </submittedName>
</protein>
<gene>
    <name evidence="2" type="ORF">CBM2607_MP21515</name>
</gene>
<dbReference type="EMBL" id="LT984807">
    <property type="protein sequence ID" value="SPD60857.1"/>
    <property type="molecule type" value="Genomic_DNA"/>
</dbReference>
<accession>A0A375HVU6</accession>
<feature type="region of interest" description="Disordered" evidence="1">
    <location>
        <begin position="1"/>
        <end position="29"/>
    </location>
</feature>
<evidence type="ECO:0000313" key="2">
    <source>
        <dbReference type="EMBL" id="SPD60857.1"/>
    </source>
</evidence>
<proteinExistence type="predicted"/>
<sequence>MSVRCHHAQRAPGADQAHVRKQREGIHGTPCDPLDGGYGGAIIEANILDGIAKLHRPFRRLPRLVGRIGQERPEPLGNQDLAAVWLDRRVQPHLRRKLLVAQSGRQHEPVAAPAQVARTCHDEAAVGPMAHGSHIHPRKHLGPQRFQTRVQGMQQLERIDMPVQRAPAAASHLRSDGGKMGLQLGMLHHPVGHARTRVPETLQQLLASTHFRLAEPYPEAARLLQIDVDPGEGQQLGRERLPMIDGIPGPARIAGKPVAFALEPYQPEISPRSAVRDVALVEQGDRRPGFRGPEGYGRTHHAAPHNDDFFLAHVCPSAARSFSPAQCVLLRDGRRGCFNRC</sequence>
<evidence type="ECO:0000313" key="3">
    <source>
        <dbReference type="Proteomes" id="UP000255168"/>
    </source>
</evidence>
<evidence type="ECO:0000256" key="1">
    <source>
        <dbReference type="SAM" id="MobiDB-lite"/>
    </source>
</evidence>
<dbReference type="AlphaFoldDB" id="A0A375HVU6"/>
<dbReference type="Proteomes" id="UP000255168">
    <property type="component" value="Plasmid II"/>
</dbReference>